<proteinExistence type="predicted"/>
<feature type="compositionally biased region" description="Basic and acidic residues" evidence="1">
    <location>
        <begin position="29"/>
        <end position="42"/>
    </location>
</feature>
<accession>A0ABM4CC58</accession>
<feature type="region of interest" description="Disordered" evidence="1">
    <location>
        <begin position="29"/>
        <end position="52"/>
    </location>
</feature>
<name>A0ABM4CC58_HYDVU</name>
<dbReference type="GeneID" id="105844035"/>
<evidence type="ECO:0000313" key="2">
    <source>
        <dbReference type="Proteomes" id="UP001652625"/>
    </source>
</evidence>
<protein>
    <submittedName>
        <fullName evidence="3">Uncharacterized protein LOC105844035</fullName>
    </submittedName>
</protein>
<evidence type="ECO:0000313" key="3">
    <source>
        <dbReference type="RefSeq" id="XP_065659251.1"/>
    </source>
</evidence>
<sequence>MSQIFTENVNESFTLKKIDTELKKIDTELKNHERTHTERDGQENDDSDNSNIYSESKHEKSLCFIAPSRRDVFLNLRKNTKSLFDGNLFPLEFLEKPEIFINDQFADLMELLLKLNQSFSDSNEIKFNAILLFNGTLKILCNNEIDERVKESIKNYLKSREKSQQFSIEFLSNKENAHVEMAILDHLEALGFENVKQMDIFMATFLKPCSLCYITLENIKSCMELNLFYRINDCENFVEKWNEWKNQCLDWPVPDFLKNYDSFFDNYAEYLDRKILQPYSEYESSKYEVFKSTNNVSNNNNQSQQAQQVLEACNKNIAEKIEVESFIQNCENNAKKIPYYLKKLSTSDREKLKELYQMSLHYLEEK</sequence>
<gene>
    <name evidence="3" type="primary">LOC105844035</name>
</gene>
<dbReference type="Proteomes" id="UP001652625">
    <property type="component" value="Chromosome 08"/>
</dbReference>
<reference evidence="3" key="1">
    <citation type="submission" date="2025-08" db="UniProtKB">
        <authorList>
            <consortium name="RefSeq"/>
        </authorList>
    </citation>
    <scope>IDENTIFICATION</scope>
</reference>
<keyword evidence="2" id="KW-1185">Reference proteome</keyword>
<organism evidence="2 3">
    <name type="scientific">Hydra vulgaris</name>
    <name type="common">Hydra</name>
    <name type="synonym">Hydra attenuata</name>
    <dbReference type="NCBI Taxonomy" id="6087"/>
    <lineage>
        <taxon>Eukaryota</taxon>
        <taxon>Metazoa</taxon>
        <taxon>Cnidaria</taxon>
        <taxon>Hydrozoa</taxon>
        <taxon>Hydroidolina</taxon>
        <taxon>Anthoathecata</taxon>
        <taxon>Aplanulata</taxon>
        <taxon>Hydridae</taxon>
        <taxon>Hydra</taxon>
    </lineage>
</organism>
<dbReference type="RefSeq" id="XP_065659251.1">
    <property type="nucleotide sequence ID" value="XM_065803179.1"/>
</dbReference>
<evidence type="ECO:0000256" key="1">
    <source>
        <dbReference type="SAM" id="MobiDB-lite"/>
    </source>
</evidence>